<proteinExistence type="inferred from homology"/>
<feature type="compositionally biased region" description="Low complexity" evidence="2">
    <location>
        <begin position="580"/>
        <end position="591"/>
    </location>
</feature>
<evidence type="ECO:0000256" key="1">
    <source>
        <dbReference type="ARBA" id="ARBA00009670"/>
    </source>
</evidence>
<keyword evidence="3" id="KW-0472">Membrane</keyword>
<dbReference type="SUPFAM" id="SSF56112">
    <property type="entry name" value="Protein kinase-like (PK-like)"/>
    <property type="match status" value="1"/>
</dbReference>
<dbReference type="Proteomes" id="UP000694556">
    <property type="component" value="Unassembled WGS sequence"/>
</dbReference>
<feature type="compositionally biased region" description="Low complexity" evidence="2">
    <location>
        <begin position="666"/>
        <end position="689"/>
    </location>
</feature>
<name>A0A8C3BP91_CAIMO</name>
<dbReference type="Pfam" id="PF03109">
    <property type="entry name" value="ABC1"/>
    <property type="match status" value="1"/>
</dbReference>
<feature type="transmembrane region" description="Helical" evidence="3">
    <location>
        <begin position="32"/>
        <end position="59"/>
    </location>
</feature>
<evidence type="ECO:0000256" key="3">
    <source>
        <dbReference type="SAM" id="Phobius"/>
    </source>
</evidence>
<reference evidence="5" key="2">
    <citation type="submission" date="2025-09" db="UniProtKB">
        <authorList>
            <consortium name="Ensembl"/>
        </authorList>
    </citation>
    <scope>IDENTIFICATION</scope>
</reference>
<dbReference type="InterPro" id="IPR045307">
    <property type="entry name" value="ADCK1_dom"/>
</dbReference>
<feature type="region of interest" description="Disordered" evidence="2">
    <location>
        <begin position="543"/>
        <end position="726"/>
    </location>
</feature>
<dbReference type="InterPro" id="IPR051130">
    <property type="entry name" value="Mito_struct-func_regulator"/>
</dbReference>
<feature type="compositionally biased region" description="Pro residues" evidence="2">
    <location>
        <begin position="693"/>
        <end position="705"/>
    </location>
</feature>
<evidence type="ECO:0000256" key="2">
    <source>
        <dbReference type="SAM" id="MobiDB-lite"/>
    </source>
</evidence>
<evidence type="ECO:0000259" key="4">
    <source>
        <dbReference type="Pfam" id="PF03109"/>
    </source>
</evidence>
<dbReference type="PANTHER" id="PTHR43173:SF28">
    <property type="entry name" value="AARF DOMAIN CONTAINING KINASE 5"/>
    <property type="match status" value="1"/>
</dbReference>
<feature type="domain" description="ABC1 atypical kinase-like" evidence="4">
    <location>
        <begin position="310"/>
        <end position="532"/>
    </location>
</feature>
<keyword evidence="3" id="KW-1133">Transmembrane helix</keyword>
<dbReference type="Ensembl" id="ENSCMMT00000009601.1">
    <property type="protein sequence ID" value="ENSCMMP00000008710.1"/>
    <property type="gene ID" value="ENSCMMG00000005545.1"/>
</dbReference>
<dbReference type="InterPro" id="IPR004147">
    <property type="entry name" value="ABC1_dom"/>
</dbReference>
<sequence length="782" mass="82380">MVPAVALVIGLPIGLAVGLVIGSPVGPAIGLAVWLVIAQVVGPAMGLAMGLAIGLAIGLPIGLSIGPPIGPAHSQHCLHPWSPPTPSLSPPRCSSAAGPPRHYLGAEPPPGPPQHVLAGTEPPRPHGETWGAQGGGPGAGRGSLCRGGVLTVPPPPPDGAGGCCGRCCWGWGWRCPWAPAATCGLSPPSAAACACCWTAWDDSAGGGTGGGWGGRGHPPEKAHPLCVPRSLAVGMEISVDYWWTANVALRGVEEGSPAFQAGMSRCHQRAAERLLRGALRNGGLYIKLGQGLCSFNHLLPPEYIATLRVLEDRALQRGHREVDELFLEDFQTTASGLFQEFDYEPVAAASLAQVHRATLQDGTPVAVKVQYIDLRDRFDGDMRTLQLLLRIVEFMHPSFGFSWVLEDLKGTLAQELDFENEGRNAERCARDLRDFSYVVVPRVHWDKCSKRVLTADYCEGCKITNVEGIRRQGLGLQDAADKLIRVFAEQIFYTGFIHADPHPGNVLVRRGPDGKAQLVLLDHGLYEFLSERLLPLLRDPDAAPAARGAAGPGQRADAGGGRLHAGDGRPPLPAHHGRAARPAPAHAARLPQHQHRPQHQRGAGGPGRPLLPHGQERRAELGAAERGARPRAPRAPRRPQPPRGLGEPQVRGGAQAGDPHHEADGLRPAPAGGLGAAAPQRADLRVPAGVAGGPPPQPHNPPPPIQQIRPQPNKSAPLPAEGPAEHTHCGPVGTVFVGFYINLGVRGGFGGRGGCQKCAVTRSISSRSSRIWGGRWCQGGAQ</sequence>
<dbReference type="CDD" id="cd13969">
    <property type="entry name" value="ADCK1-like"/>
    <property type="match status" value="1"/>
</dbReference>
<feature type="region of interest" description="Disordered" evidence="2">
    <location>
        <begin position="88"/>
        <end position="138"/>
    </location>
</feature>
<organism evidence="5 6">
    <name type="scientific">Cairina moschata</name>
    <name type="common">Muscovy duck</name>
    <dbReference type="NCBI Taxonomy" id="8855"/>
    <lineage>
        <taxon>Eukaryota</taxon>
        <taxon>Metazoa</taxon>
        <taxon>Chordata</taxon>
        <taxon>Craniata</taxon>
        <taxon>Vertebrata</taxon>
        <taxon>Euteleostomi</taxon>
        <taxon>Archelosauria</taxon>
        <taxon>Archosauria</taxon>
        <taxon>Dinosauria</taxon>
        <taxon>Saurischia</taxon>
        <taxon>Theropoda</taxon>
        <taxon>Coelurosauria</taxon>
        <taxon>Aves</taxon>
        <taxon>Neognathae</taxon>
        <taxon>Galloanserae</taxon>
        <taxon>Anseriformes</taxon>
        <taxon>Anatidae</taxon>
        <taxon>Anatinae</taxon>
        <taxon>Cairina</taxon>
    </lineage>
</organism>
<accession>A0A8C3BP91</accession>
<comment type="similarity">
    <text evidence="1">Belongs to the protein kinase superfamily. ADCK protein kinase family.</text>
</comment>
<keyword evidence="3" id="KW-0812">Transmembrane</keyword>
<dbReference type="PANTHER" id="PTHR43173">
    <property type="entry name" value="ABC1 FAMILY PROTEIN"/>
    <property type="match status" value="1"/>
</dbReference>
<dbReference type="AlphaFoldDB" id="A0A8C3BP91"/>
<evidence type="ECO:0000313" key="6">
    <source>
        <dbReference type="Proteomes" id="UP000694556"/>
    </source>
</evidence>
<evidence type="ECO:0000313" key="5">
    <source>
        <dbReference type="Ensembl" id="ENSCMMP00000008710.1"/>
    </source>
</evidence>
<reference evidence="5" key="1">
    <citation type="submission" date="2025-08" db="UniProtKB">
        <authorList>
            <consortium name="Ensembl"/>
        </authorList>
    </citation>
    <scope>IDENTIFICATION</scope>
</reference>
<keyword evidence="6" id="KW-1185">Reference proteome</keyword>
<dbReference type="InterPro" id="IPR011009">
    <property type="entry name" value="Kinase-like_dom_sf"/>
</dbReference>
<feature type="compositionally biased region" description="Low complexity" evidence="2">
    <location>
        <begin position="543"/>
        <end position="557"/>
    </location>
</feature>
<protein>
    <submittedName>
        <fullName evidence="5">AarF domain containing kinase 5</fullName>
    </submittedName>
</protein>